<evidence type="ECO:0000313" key="9">
    <source>
        <dbReference type="Proteomes" id="UP000239352"/>
    </source>
</evidence>
<dbReference type="UniPathway" id="UPA00275">
    <property type="reaction ID" value="UER00404"/>
</dbReference>
<feature type="binding site" evidence="7">
    <location>
        <begin position="80"/>
        <end position="82"/>
    </location>
    <ligand>
        <name>5-amino-6-(D-ribitylamino)uracil</name>
        <dbReference type="ChEBI" id="CHEBI:15934"/>
    </ligand>
</feature>
<feature type="binding site" evidence="7">
    <location>
        <begin position="58"/>
        <end position="60"/>
    </location>
    <ligand>
        <name>5-amino-6-(D-ribitylamino)uracil</name>
        <dbReference type="ChEBI" id="CHEBI:15934"/>
    </ligand>
</feature>
<sequence length="166" mass="17742">MSGEGSPRVRVPHAPGVRPAVAAIRWHAELVDRMLRRALDAAEQAGTAEPRVVRVPGSMELPVVCQQLAHDHDAVVALGVVIRGGTPHFEYVCESVTSGLGRVSLDEATAVGNGVLTVDTREQAVQRAGFEDSVEDKGFEAMSAALETALVLRELRGDYSSERGFL</sequence>
<dbReference type="CDD" id="cd09209">
    <property type="entry name" value="Lumazine_synthase-I"/>
    <property type="match status" value="1"/>
</dbReference>
<keyword evidence="5 7" id="KW-0808">Transferase</keyword>
<evidence type="ECO:0000313" key="8">
    <source>
        <dbReference type="EMBL" id="PRW65211.1"/>
    </source>
</evidence>
<feature type="active site" description="Proton donor" evidence="7">
    <location>
        <position position="88"/>
    </location>
</feature>
<organism evidence="8 9">
    <name type="scientific">Actinopolyspora mortivallis</name>
    <dbReference type="NCBI Taxonomy" id="33906"/>
    <lineage>
        <taxon>Bacteria</taxon>
        <taxon>Bacillati</taxon>
        <taxon>Actinomycetota</taxon>
        <taxon>Actinomycetes</taxon>
        <taxon>Actinopolysporales</taxon>
        <taxon>Actinopolysporaceae</taxon>
        <taxon>Actinopolyspora</taxon>
    </lineage>
</organism>
<feature type="binding site" evidence="7">
    <location>
        <position position="127"/>
    </location>
    <ligand>
        <name>(2S)-2-hydroxy-3-oxobutyl phosphate</name>
        <dbReference type="ChEBI" id="CHEBI:58830"/>
    </ligand>
</feature>
<dbReference type="Gene3D" id="3.40.50.960">
    <property type="entry name" value="Lumazine/riboflavin synthase"/>
    <property type="match status" value="1"/>
</dbReference>
<dbReference type="HAMAP" id="MF_00178">
    <property type="entry name" value="Lumazine_synth"/>
    <property type="match status" value="1"/>
</dbReference>
<dbReference type="PANTHER" id="PTHR21058:SF0">
    <property type="entry name" value="6,7-DIMETHYL-8-RIBITYLLUMAZINE SYNTHASE"/>
    <property type="match status" value="1"/>
</dbReference>
<dbReference type="InParanoid" id="A0A2T0H1H0"/>
<dbReference type="PANTHER" id="PTHR21058">
    <property type="entry name" value="6,7-DIMETHYL-8-RIBITYLLUMAZINE SYNTHASE DMRL SYNTHASE LUMAZINE SYNTHASE"/>
    <property type="match status" value="1"/>
</dbReference>
<dbReference type="EMBL" id="PVSR01000001">
    <property type="protein sequence ID" value="PRW65211.1"/>
    <property type="molecule type" value="Genomic_DNA"/>
</dbReference>
<dbReference type="GO" id="GO:0009231">
    <property type="term" value="P:riboflavin biosynthetic process"/>
    <property type="evidence" value="ECO:0007669"/>
    <property type="project" value="UniProtKB-UniRule"/>
</dbReference>
<protein>
    <recommendedName>
        <fullName evidence="3 7">6,7-dimethyl-8-ribityllumazine synthase</fullName>
        <shortName evidence="7">DMRL synthase</shortName>
        <shortName evidence="7">LS</shortName>
        <shortName evidence="7">Lumazine synthase</shortName>
        <ecNumber evidence="3 7">2.5.1.78</ecNumber>
    </recommendedName>
</protein>
<dbReference type="AlphaFoldDB" id="A0A2T0H1H0"/>
<comment type="function">
    <text evidence="7">Catalyzes the formation of 6,7-dimethyl-8-ribityllumazine by condensation of 5-amino-6-(D-ribitylamino)uracil with 3,4-dihydroxy-2-butanone 4-phosphate. This is the penultimate step in the biosynthesis of riboflavin.</text>
</comment>
<evidence type="ECO:0000256" key="5">
    <source>
        <dbReference type="ARBA" id="ARBA00022679"/>
    </source>
</evidence>
<dbReference type="FunCoup" id="A0A2T0H1H0">
    <property type="interactions" value="386"/>
</dbReference>
<evidence type="ECO:0000256" key="2">
    <source>
        <dbReference type="ARBA" id="ARBA00007424"/>
    </source>
</evidence>
<dbReference type="RefSeq" id="WP_106112079.1">
    <property type="nucleotide sequence ID" value="NZ_PVSR01000001.1"/>
</dbReference>
<dbReference type="Pfam" id="PF00885">
    <property type="entry name" value="DMRL_synthase"/>
    <property type="match status" value="1"/>
</dbReference>
<evidence type="ECO:0000256" key="4">
    <source>
        <dbReference type="ARBA" id="ARBA00022619"/>
    </source>
</evidence>
<comment type="similarity">
    <text evidence="2 7">Belongs to the DMRL synthase family.</text>
</comment>
<dbReference type="Proteomes" id="UP000239352">
    <property type="component" value="Unassembled WGS sequence"/>
</dbReference>
<dbReference type="EC" id="2.5.1.78" evidence="3 7"/>
<gene>
    <name evidence="7" type="primary">ribH</name>
    <name evidence="8" type="ORF">CEP50_01400</name>
</gene>
<dbReference type="GO" id="GO:0009349">
    <property type="term" value="C:riboflavin synthase complex"/>
    <property type="evidence" value="ECO:0007669"/>
    <property type="project" value="UniProtKB-UniRule"/>
</dbReference>
<dbReference type="InterPro" id="IPR002180">
    <property type="entry name" value="LS/RS"/>
</dbReference>
<reference evidence="8 9" key="1">
    <citation type="submission" date="2018-03" db="EMBL/GenBank/DDBJ databases">
        <title>Actinopolyspora mortivallis from Sahara, screening for active biomolecules.</title>
        <authorList>
            <person name="Selama O."/>
            <person name="Wellington E.M.H."/>
            <person name="Hacene H."/>
        </authorList>
    </citation>
    <scope>NUCLEOTIDE SEQUENCE [LARGE SCALE GENOMIC DNA]</scope>
    <source>
        <strain evidence="8 9">M5A</strain>
    </source>
</reference>
<evidence type="ECO:0000256" key="6">
    <source>
        <dbReference type="ARBA" id="ARBA00048785"/>
    </source>
</evidence>
<dbReference type="STRING" id="1050202.GCA_000384035_01133"/>
<keyword evidence="9" id="KW-1185">Reference proteome</keyword>
<comment type="catalytic activity">
    <reaction evidence="6 7">
        <text>(2S)-2-hydroxy-3-oxobutyl phosphate + 5-amino-6-(D-ribitylamino)uracil = 6,7-dimethyl-8-(1-D-ribityl)lumazine + phosphate + 2 H2O + H(+)</text>
        <dbReference type="Rhea" id="RHEA:26152"/>
        <dbReference type="ChEBI" id="CHEBI:15377"/>
        <dbReference type="ChEBI" id="CHEBI:15378"/>
        <dbReference type="ChEBI" id="CHEBI:15934"/>
        <dbReference type="ChEBI" id="CHEBI:43474"/>
        <dbReference type="ChEBI" id="CHEBI:58201"/>
        <dbReference type="ChEBI" id="CHEBI:58830"/>
        <dbReference type="EC" id="2.5.1.78"/>
    </reaction>
</comment>
<feature type="binding site" evidence="7">
    <location>
        <position position="113"/>
    </location>
    <ligand>
        <name>5-amino-6-(D-ribitylamino)uracil</name>
        <dbReference type="ChEBI" id="CHEBI:15934"/>
    </ligand>
</feature>
<dbReference type="GO" id="GO:0005829">
    <property type="term" value="C:cytosol"/>
    <property type="evidence" value="ECO:0007669"/>
    <property type="project" value="TreeGrafter"/>
</dbReference>
<dbReference type="SUPFAM" id="SSF52121">
    <property type="entry name" value="Lumazine synthase"/>
    <property type="match status" value="1"/>
</dbReference>
<evidence type="ECO:0000256" key="1">
    <source>
        <dbReference type="ARBA" id="ARBA00004917"/>
    </source>
</evidence>
<feature type="binding site" evidence="7">
    <location>
        <begin position="85"/>
        <end position="86"/>
    </location>
    <ligand>
        <name>(2S)-2-hydroxy-3-oxobutyl phosphate</name>
        <dbReference type="ChEBI" id="CHEBI:58830"/>
    </ligand>
</feature>
<name>A0A2T0H1H0_ACTMO</name>
<comment type="caution">
    <text evidence="8">The sequence shown here is derived from an EMBL/GenBank/DDBJ whole genome shotgun (WGS) entry which is preliminary data.</text>
</comment>
<proteinExistence type="inferred from homology"/>
<dbReference type="NCBIfam" id="TIGR00114">
    <property type="entry name" value="lumazine-synth"/>
    <property type="match status" value="1"/>
</dbReference>
<evidence type="ECO:0000256" key="7">
    <source>
        <dbReference type="HAMAP-Rule" id="MF_00178"/>
    </source>
</evidence>
<dbReference type="InterPro" id="IPR036467">
    <property type="entry name" value="LS/RS_sf"/>
</dbReference>
<dbReference type="GO" id="GO:0000906">
    <property type="term" value="F:6,7-dimethyl-8-ribityllumazine synthase activity"/>
    <property type="evidence" value="ECO:0007669"/>
    <property type="project" value="UniProtKB-UniRule"/>
</dbReference>
<keyword evidence="4 7" id="KW-0686">Riboflavin biosynthesis</keyword>
<evidence type="ECO:0000256" key="3">
    <source>
        <dbReference type="ARBA" id="ARBA00012664"/>
    </source>
</evidence>
<comment type="pathway">
    <text evidence="1 7">Cofactor biosynthesis; riboflavin biosynthesis; riboflavin from 2-hydroxy-3-oxobutyl phosphate and 5-amino-6-(D-ribitylamino)uracil: step 1/2.</text>
</comment>
<dbReference type="InterPro" id="IPR034964">
    <property type="entry name" value="LS"/>
</dbReference>
<feature type="binding site" evidence="7">
    <location>
        <position position="26"/>
    </location>
    <ligand>
        <name>5-amino-6-(D-ribitylamino)uracil</name>
        <dbReference type="ChEBI" id="CHEBI:15934"/>
    </ligand>
</feature>
<accession>A0A2T0H1H0</accession>